<feature type="compositionally biased region" description="Polar residues" evidence="1">
    <location>
        <begin position="625"/>
        <end position="638"/>
    </location>
</feature>
<dbReference type="InterPro" id="IPR036047">
    <property type="entry name" value="F-box-like_dom_sf"/>
</dbReference>
<proteinExistence type="predicted"/>
<evidence type="ECO:0000313" key="4">
    <source>
        <dbReference type="Proteomes" id="UP001150217"/>
    </source>
</evidence>
<feature type="compositionally biased region" description="Acidic residues" evidence="1">
    <location>
        <begin position="547"/>
        <end position="559"/>
    </location>
</feature>
<feature type="region of interest" description="Disordered" evidence="1">
    <location>
        <begin position="417"/>
        <end position="439"/>
    </location>
</feature>
<evidence type="ECO:0000259" key="2">
    <source>
        <dbReference type="PROSITE" id="PS50181"/>
    </source>
</evidence>
<evidence type="ECO:0000256" key="1">
    <source>
        <dbReference type="SAM" id="MobiDB-lite"/>
    </source>
</evidence>
<feature type="region of interest" description="Disordered" evidence="1">
    <location>
        <begin position="535"/>
        <end position="559"/>
    </location>
</feature>
<dbReference type="Proteomes" id="UP001150217">
    <property type="component" value="Unassembled WGS sequence"/>
</dbReference>
<keyword evidence="4" id="KW-1185">Reference proteome</keyword>
<dbReference type="SUPFAM" id="SSF81383">
    <property type="entry name" value="F-box domain"/>
    <property type="match status" value="1"/>
</dbReference>
<gene>
    <name evidence="3" type="ORF">C8R41DRAFT_923933</name>
</gene>
<name>A0ABQ8V8A1_9AGAR</name>
<dbReference type="InterPro" id="IPR001810">
    <property type="entry name" value="F-box_dom"/>
</dbReference>
<dbReference type="Pfam" id="PF12937">
    <property type="entry name" value="F-box-like"/>
    <property type="match status" value="1"/>
</dbReference>
<sequence>MDVGAISFLQLPVEILCDVLQVLSVRDLLQCNLVCKCLRRIINDSSALQFTIELARCRMKPAPISKLPVSSRLRILRDRENAWRTFSPKSQHRLKLNHSGTVYEFAGGVYGTGKEIDRRTAYITFYDLPSVTSGAQRSITHTFTDVNVIDFTMDPAQDLLVLVSMNEDSPYLYDLHLRTLSSNEPHPLAPSPILPCYRKLPGLNLTEGAVQIQISGDVIGFLVKEALLSLRAHFEVFKWRAVFPNSCMVKSLFGIDDFTFLSEDHFLLVEPNGVFDVYSFSDSISDPSNPILRACYELPMLSPAYSFWYISLSTNPSPCFPGPTGEEKTYYCSPADRLHACCIYVYQSALPNRDTVYPFVFFFHPDTLLNPPLSWKPSSGNVEINIFSTWQDPNAVDASSLSALDYNNPVLSDLVSSSASSAPSSPQSSPPSSASSVSLDDASHNLLNFPAPQAIPAESSSMLFDTSPSASGRATPSSTESRIPIPWEAWGPQNTRWFLEHLSKDWQRSIYGLRTADCVVDRAALEGLLHRDLSGNLEHSHSNNDSYSEDDGGDESDEDEDGYIFIDEVAFSVGDIESQLGCTGTLPKFLRIRDFNPYSISKALEELAEEEIPTTQDPTLPRTPCSPSSDDQQVSGFSSDMIRNRGGYRRVVNGPTKVNVRGVFRQNIVSCLPYVEVISKDTFNVNEIMMDDCRLLLIKRGRGRKLKTINVLTM</sequence>
<feature type="compositionally biased region" description="Polar residues" evidence="1">
    <location>
        <begin position="461"/>
        <end position="481"/>
    </location>
</feature>
<evidence type="ECO:0000313" key="3">
    <source>
        <dbReference type="EMBL" id="KAJ4474169.1"/>
    </source>
</evidence>
<dbReference type="PROSITE" id="PS50181">
    <property type="entry name" value="FBOX"/>
    <property type="match status" value="1"/>
</dbReference>
<organism evidence="3 4">
    <name type="scientific">Lentinula lateritia</name>
    <dbReference type="NCBI Taxonomy" id="40482"/>
    <lineage>
        <taxon>Eukaryota</taxon>
        <taxon>Fungi</taxon>
        <taxon>Dikarya</taxon>
        <taxon>Basidiomycota</taxon>
        <taxon>Agaricomycotina</taxon>
        <taxon>Agaricomycetes</taxon>
        <taxon>Agaricomycetidae</taxon>
        <taxon>Agaricales</taxon>
        <taxon>Marasmiineae</taxon>
        <taxon>Omphalotaceae</taxon>
        <taxon>Lentinula</taxon>
    </lineage>
</organism>
<dbReference type="SMART" id="SM00256">
    <property type="entry name" value="FBOX"/>
    <property type="match status" value="1"/>
</dbReference>
<accession>A0ABQ8V8A1</accession>
<comment type="caution">
    <text evidence="3">The sequence shown here is derived from an EMBL/GenBank/DDBJ whole genome shotgun (WGS) entry which is preliminary data.</text>
</comment>
<dbReference type="CDD" id="cd09917">
    <property type="entry name" value="F-box_SF"/>
    <property type="match status" value="1"/>
</dbReference>
<dbReference type="Gene3D" id="1.20.1280.50">
    <property type="match status" value="1"/>
</dbReference>
<feature type="domain" description="F-box" evidence="2">
    <location>
        <begin position="5"/>
        <end position="51"/>
    </location>
</feature>
<protein>
    <recommendedName>
        <fullName evidence="2">F-box domain-containing protein</fullName>
    </recommendedName>
</protein>
<feature type="region of interest" description="Disordered" evidence="1">
    <location>
        <begin position="461"/>
        <end position="486"/>
    </location>
</feature>
<reference evidence="3" key="1">
    <citation type="submission" date="2022-08" db="EMBL/GenBank/DDBJ databases">
        <title>A Global Phylogenomic Analysis of the Shiitake Genus Lentinula.</title>
        <authorList>
            <consortium name="DOE Joint Genome Institute"/>
            <person name="Sierra-Patev S."/>
            <person name="Min B."/>
            <person name="Naranjo-Ortiz M."/>
            <person name="Looney B."/>
            <person name="Konkel Z."/>
            <person name="Slot J.C."/>
            <person name="Sakamoto Y."/>
            <person name="Steenwyk J.L."/>
            <person name="Rokas A."/>
            <person name="Carro J."/>
            <person name="Camarero S."/>
            <person name="Ferreira P."/>
            <person name="Molpeceres G."/>
            <person name="Ruiz-Duenas F.J."/>
            <person name="Serrano A."/>
            <person name="Henrissat B."/>
            <person name="Drula E."/>
            <person name="Hughes K.W."/>
            <person name="Mata J.L."/>
            <person name="Ishikawa N.K."/>
            <person name="Vargas-Isla R."/>
            <person name="Ushijima S."/>
            <person name="Smith C.A."/>
            <person name="Ahrendt S."/>
            <person name="Andreopoulos W."/>
            <person name="He G."/>
            <person name="Labutti K."/>
            <person name="Lipzen A."/>
            <person name="Ng V."/>
            <person name="Riley R."/>
            <person name="Sandor L."/>
            <person name="Barry K."/>
            <person name="Martinez A.T."/>
            <person name="Xiao Y."/>
            <person name="Gibbons J.G."/>
            <person name="Terashima K."/>
            <person name="Grigoriev I.V."/>
            <person name="Hibbett D.S."/>
        </authorList>
    </citation>
    <scope>NUCLEOTIDE SEQUENCE</scope>
    <source>
        <strain evidence="3">RHP3577 ss4</strain>
    </source>
</reference>
<dbReference type="EMBL" id="JANVFT010000078">
    <property type="protein sequence ID" value="KAJ4474169.1"/>
    <property type="molecule type" value="Genomic_DNA"/>
</dbReference>
<feature type="region of interest" description="Disordered" evidence="1">
    <location>
        <begin position="609"/>
        <end position="639"/>
    </location>
</feature>